<reference evidence="3" key="1">
    <citation type="submission" date="2025-08" db="UniProtKB">
        <authorList>
            <consortium name="RefSeq"/>
        </authorList>
    </citation>
    <scope>IDENTIFICATION</scope>
    <source>
        <tissue evidence="3">Whole sample</tissue>
    </source>
</reference>
<protein>
    <submittedName>
        <fullName evidence="3">Uncharacterized protein LOC111118837</fullName>
    </submittedName>
</protein>
<dbReference type="RefSeq" id="XP_022314194.1">
    <property type="nucleotide sequence ID" value="XM_022458486.1"/>
</dbReference>
<dbReference type="GeneID" id="111118837"/>
<accession>A0A8B8CG93</accession>
<dbReference type="AlphaFoldDB" id="A0A8B8CG93"/>
<evidence type="ECO:0000256" key="1">
    <source>
        <dbReference type="SAM" id="MobiDB-lite"/>
    </source>
</evidence>
<keyword evidence="2" id="KW-1185">Reference proteome</keyword>
<feature type="region of interest" description="Disordered" evidence="1">
    <location>
        <begin position="87"/>
        <end position="120"/>
    </location>
</feature>
<dbReference type="Proteomes" id="UP000694844">
    <property type="component" value="Chromosome 2"/>
</dbReference>
<dbReference type="KEGG" id="cvn:111118837"/>
<evidence type="ECO:0000313" key="2">
    <source>
        <dbReference type="Proteomes" id="UP000694844"/>
    </source>
</evidence>
<proteinExistence type="predicted"/>
<organism evidence="2 3">
    <name type="scientific">Crassostrea virginica</name>
    <name type="common">Eastern oyster</name>
    <dbReference type="NCBI Taxonomy" id="6565"/>
    <lineage>
        <taxon>Eukaryota</taxon>
        <taxon>Metazoa</taxon>
        <taxon>Spiralia</taxon>
        <taxon>Lophotrochozoa</taxon>
        <taxon>Mollusca</taxon>
        <taxon>Bivalvia</taxon>
        <taxon>Autobranchia</taxon>
        <taxon>Pteriomorphia</taxon>
        <taxon>Ostreida</taxon>
        <taxon>Ostreoidea</taxon>
        <taxon>Ostreidae</taxon>
        <taxon>Crassostrea</taxon>
    </lineage>
</organism>
<gene>
    <name evidence="3" type="primary">LOC111118837</name>
</gene>
<evidence type="ECO:0000313" key="3">
    <source>
        <dbReference type="RefSeq" id="XP_022314194.1"/>
    </source>
</evidence>
<feature type="compositionally biased region" description="Polar residues" evidence="1">
    <location>
        <begin position="87"/>
        <end position="102"/>
    </location>
</feature>
<sequence>MENRNKRPVHQVNSRQEVLNDDTLGTYFYDSQNGVIFFKLSHDVDYKADEQNHCPSNVCPRARVIVDSGDLTDSNCVNRFTAVEEYMQSSSGNPDNDSSVLPVTSPDPPETAGHGPTYPF</sequence>
<name>A0A8B8CG93_CRAVI</name>